<dbReference type="SUPFAM" id="SSF47384">
    <property type="entry name" value="Homodimeric domain of signal transducing histidine kinase"/>
    <property type="match status" value="1"/>
</dbReference>
<feature type="domain" description="CBS" evidence="11">
    <location>
        <begin position="7"/>
        <end position="66"/>
    </location>
</feature>
<keyword evidence="3" id="KW-0597">Phosphoprotein</keyword>
<keyword evidence="7" id="KW-0129">CBS domain</keyword>
<dbReference type="PRINTS" id="PR00344">
    <property type="entry name" value="BCTRLSENSOR"/>
</dbReference>
<dbReference type="CDD" id="cd00082">
    <property type="entry name" value="HisKA"/>
    <property type="match status" value="1"/>
</dbReference>
<keyword evidence="13" id="KW-1185">Reference proteome</keyword>
<keyword evidence="5" id="KW-0418">Kinase</keyword>
<dbReference type="InterPro" id="IPR046342">
    <property type="entry name" value="CBS_dom_sf"/>
</dbReference>
<dbReference type="InterPro" id="IPR005467">
    <property type="entry name" value="His_kinase_dom"/>
</dbReference>
<dbReference type="Gene3D" id="3.10.580.10">
    <property type="entry name" value="CBS-domain"/>
    <property type="match status" value="1"/>
</dbReference>
<dbReference type="InterPro" id="IPR036890">
    <property type="entry name" value="HATPase_C_sf"/>
</dbReference>
<comment type="catalytic activity">
    <reaction evidence="1">
        <text>ATP + protein L-histidine = ADP + protein N-phospho-L-histidine.</text>
        <dbReference type="EC" id="2.7.13.3"/>
    </reaction>
</comment>
<dbReference type="InterPro" id="IPR003594">
    <property type="entry name" value="HATPase_dom"/>
</dbReference>
<dbReference type="SUPFAM" id="SSF55874">
    <property type="entry name" value="ATPase domain of HSP90 chaperone/DNA topoisomerase II/histidine kinase"/>
    <property type="match status" value="1"/>
</dbReference>
<keyword evidence="4" id="KW-0808">Transferase</keyword>
<dbReference type="InterPro" id="IPR003661">
    <property type="entry name" value="HisK_dim/P_dom"/>
</dbReference>
<proteinExistence type="predicted"/>
<dbReference type="Pfam" id="PF02518">
    <property type="entry name" value="HATPase_c"/>
    <property type="match status" value="1"/>
</dbReference>
<comment type="caution">
    <text evidence="12">The sequence shown here is derived from an EMBL/GenBank/DDBJ whole genome shotgun (WGS) entry which is preliminary data.</text>
</comment>
<keyword evidence="8" id="KW-0175">Coiled coil</keyword>
<dbReference type="Pfam" id="PF00571">
    <property type="entry name" value="CBS"/>
    <property type="match status" value="1"/>
</dbReference>
<dbReference type="SMART" id="SM00387">
    <property type="entry name" value="HATPase_c"/>
    <property type="match status" value="1"/>
</dbReference>
<dbReference type="Gene3D" id="1.10.287.130">
    <property type="match status" value="1"/>
</dbReference>
<dbReference type="PROSITE" id="PS50109">
    <property type="entry name" value="HIS_KIN"/>
    <property type="match status" value="1"/>
</dbReference>
<evidence type="ECO:0000256" key="4">
    <source>
        <dbReference type="ARBA" id="ARBA00022679"/>
    </source>
</evidence>
<dbReference type="Pfam" id="PF00512">
    <property type="entry name" value="HisKA"/>
    <property type="match status" value="1"/>
</dbReference>
<evidence type="ECO:0000256" key="9">
    <source>
        <dbReference type="SAM" id="MobiDB-lite"/>
    </source>
</evidence>
<keyword evidence="6" id="KW-0902">Two-component regulatory system</keyword>
<evidence type="ECO:0000313" key="13">
    <source>
        <dbReference type="Proteomes" id="UP001296873"/>
    </source>
</evidence>
<dbReference type="InterPro" id="IPR000644">
    <property type="entry name" value="CBS_dom"/>
</dbReference>
<feature type="domain" description="Histidine kinase" evidence="10">
    <location>
        <begin position="160"/>
        <end position="379"/>
    </location>
</feature>
<evidence type="ECO:0000259" key="10">
    <source>
        <dbReference type="PROSITE" id="PS50109"/>
    </source>
</evidence>
<evidence type="ECO:0000256" key="1">
    <source>
        <dbReference type="ARBA" id="ARBA00000085"/>
    </source>
</evidence>
<sequence length="413" mass="44316">MTAKSTINRDLPTLTADMRCGQVFELMRMYESGPALAVVDDRDRPVGLIARHTLLQAFAHPVTYALYENRPVRLLMNRAPLTVDAEETIDRVSEWIANEHPDAVDEGFIVTADRRYLGIGTVLQVLDSSVARARQQIAELESARVAAEHANLAKSAFLANMSHELRTPLNAVLGFTDLLASGMAGTVTERQGEYLRDIQTSGRRLLDLINDLLDLSRAESGQLDVADARVDPARLIAEVQRMLAPRAHAAGVEVLSQPDTRDQIRGDERKLLQVLVNLATNAVKFTPQGGVVTLGVSRTADGGTALWVRDTGVGIPESELDSVLAPFGRGHDAMVRQIEGSGIGLALTRVLVELHGGSLVLDSAPGQGTTAQARLPSGRTLPADLDPATPEARQPGTSDPDLRDALSAGGCGR</sequence>
<organism evidence="12 13">
    <name type="scientific">Rhodovibrio sodomensis</name>
    <dbReference type="NCBI Taxonomy" id="1088"/>
    <lineage>
        <taxon>Bacteria</taxon>
        <taxon>Pseudomonadati</taxon>
        <taxon>Pseudomonadota</taxon>
        <taxon>Alphaproteobacteria</taxon>
        <taxon>Rhodospirillales</taxon>
        <taxon>Rhodovibrionaceae</taxon>
        <taxon>Rhodovibrio</taxon>
    </lineage>
</organism>
<dbReference type="EC" id="2.7.13.3" evidence="2"/>
<feature type="region of interest" description="Disordered" evidence="9">
    <location>
        <begin position="361"/>
        <end position="413"/>
    </location>
</feature>
<dbReference type="SMART" id="SM00388">
    <property type="entry name" value="HisKA"/>
    <property type="match status" value="1"/>
</dbReference>
<feature type="coiled-coil region" evidence="8">
    <location>
        <begin position="123"/>
        <end position="150"/>
    </location>
</feature>
<dbReference type="SUPFAM" id="SSF54631">
    <property type="entry name" value="CBS-domain pair"/>
    <property type="match status" value="1"/>
</dbReference>
<dbReference type="InterPro" id="IPR050736">
    <property type="entry name" value="Sensor_HK_Regulatory"/>
</dbReference>
<dbReference type="Gene3D" id="3.30.565.10">
    <property type="entry name" value="Histidine kinase-like ATPase, C-terminal domain"/>
    <property type="match status" value="1"/>
</dbReference>
<evidence type="ECO:0000256" key="6">
    <source>
        <dbReference type="ARBA" id="ARBA00023012"/>
    </source>
</evidence>
<dbReference type="PANTHER" id="PTHR43711:SF1">
    <property type="entry name" value="HISTIDINE KINASE 1"/>
    <property type="match status" value="1"/>
</dbReference>
<evidence type="ECO:0000256" key="8">
    <source>
        <dbReference type="SAM" id="Coils"/>
    </source>
</evidence>
<evidence type="ECO:0000259" key="11">
    <source>
        <dbReference type="PROSITE" id="PS51371"/>
    </source>
</evidence>
<protein>
    <recommendedName>
        <fullName evidence="2">histidine kinase</fullName>
        <ecNumber evidence="2">2.7.13.3</ecNumber>
    </recommendedName>
</protein>
<evidence type="ECO:0000256" key="5">
    <source>
        <dbReference type="ARBA" id="ARBA00022777"/>
    </source>
</evidence>
<evidence type="ECO:0000313" key="12">
    <source>
        <dbReference type="EMBL" id="MBK1668254.1"/>
    </source>
</evidence>
<dbReference type="PANTHER" id="PTHR43711">
    <property type="entry name" value="TWO-COMPONENT HISTIDINE KINASE"/>
    <property type="match status" value="1"/>
</dbReference>
<gene>
    <name evidence="12" type="ORF">CKO28_09415</name>
</gene>
<evidence type="ECO:0000256" key="3">
    <source>
        <dbReference type="ARBA" id="ARBA00022553"/>
    </source>
</evidence>
<evidence type="ECO:0000256" key="2">
    <source>
        <dbReference type="ARBA" id="ARBA00012438"/>
    </source>
</evidence>
<reference evidence="12 13" key="1">
    <citation type="journal article" date="2020" name="Microorganisms">
        <title>Osmotic Adaptation and Compatible Solute Biosynthesis of Phototrophic Bacteria as Revealed from Genome Analyses.</title>
        <authorList>
            <person name="Imhoff J.F."/>
            <person name="Rahn T."/>
            <person name="Kunzel S."/>
            <person name="Keller A."/>
            <person name="Neulinger S.C."/>
        </authorList>
    </citation>
    <scope>NUCLEOTIDE SEQUENCE [LARGE SCALE GENOMIC DNA]</scope>
    <source>
        <strain evidence="12 13">DSM 9895</strain>
    </source>
</reference>
<accession>A0ABS1DEE7</accession>
<name>A0ABS1DEE7_9PROT</name>
<dbReference type="InterPro" id="IPR004358">
    <property type="entry name" value="Sig_transdc_His_kin-like_C"/>
</dbReference>
<dbReference type="EMBL" id="NRRL01000019">
    <property type="protein sequence ID" value="MBK1668254.1"/>
    <property type="molecule type" value="Genomic_DNA"/>
</dbReference>
<evidence type="ECO:0000256" key="7">
    <source>
        <dbReference type="PROSITE-ProRule" id="PRU00703"/>
    </source>
</evidence>
<dbReference type="InterPro" id="IPR036097">
    <property type="entry name" value="HisK_dim/P_sf"/>
</dbReference>
<dbReference type="RefSeq" id="WP_200340510.1">
    <property type="nucleotide sequence ID" value="NZ_NRRL01000019.1"/>
</dbReference>
<dbReference type="Proteomes" id="UP001296873">
    <property type="component" value="Unassembled WGS sequence"/>
</dbReference>
<dbReference type="PROSITE" id="PS51371">
    <property type="entry name" value="CBS"/>
    <property type="match status" value="1"/>
</dbReference>